<dbReference type="AlphaFoldDB" id="A0AAQ4DEM9"/>
<keyword evidence="3 5" id="KW-1133">Transmembrane helix</keyword>
<proteinExistence type="predicted"/>
<dbReference type="GO" id="GO:0016020">
    <property type="term" value="C:membrane"/>
    <property type="evidence" value="ECO:0007669"/>
    <property type="project" value="UniProtKB-SubCell"/>
</dbReference>
<keyword evidence="7" id="KW-1185">Reference proteome</keyword>
<evidence type="ECO:0000313" key="6">
    <source>
        <dbReference type="EMBL" id="KAK8760919.1"/>
    </source>
</evidence>
<dbReference type="Proteomes" id="UP001321473">
    <property type="component" value="Unassembled WGS sequence"/>
</dbReference>
<name>A0AAQ4DEM9_AMBAM</name>
<keyword evidence="2 5" id="KW-0812">Transmembrane</keyword>
<reference evidence="6 7" key="1">
    <citation type="journal article" date="2023" name="Arcadia Sci">
        <title>De novo assembly of a long-read Amblyomma americanum tick genome.</title>
        <authorList>
            <person name="Chou S."/>
            <person name="Poskanzer K.E."/>
            <person name="Rollins M."/>
            <person name="Thuy-Boun P.S."/>
        </authorList>
    </citation>
    <scope>NUCLEOTIDE SEQUENCE [LARGE SCALE GENOMIC DNA]</scope>
    <source>
        <strain evidence="6">F_SG_1</strain>
        <tissue evidence="6">Salivary glands</tissue>
    </source>
</reference>
<protein>
    <submittedName>
        <fullName evidence="6">Uncharacterized protein</fullName>
    </submittedName>
</protein>
<keyword evidence="4 5" id="KW-0472">Membrane</keyword>
<evidence type="ECO:0000256" key="4">
    <source>
        <dbReference type="ARBA" id="ARBA00023136"/>
    </source>
</evidence>
<dbReference type="Pfam" id="PF00335">
    <property type="entry name" value="Tetraspanin"/>
    <property type="match status" value="1"/>
</dbReference>
<evidence type="ECO:0000313" key="7">
    <source>
        <dbReference type="Proteomes" id="UP001321473"/>
    </source>
</evidence>
<feature type="transmembrane region" description="Helical" evidence="5">
    <location>
        <begin position="78"/>
        <end position="101"/>
    </location>
</feature>
<evidence type="ECO:0000256" key="3">
    <source>
        <dbReference type="ARBA" id="ARBA00022989"/>
    </source>
</evidence>
<organism evidence="6 7">
    <name type="scientific">Amblyomma americanum</name>
    <name type="common">Lone star tick</name>
    <dbReference type="NCBI Taxonomy" id="6943"/>
    <lineage>
        <taxon>Eukaryota</taxon>
        <taxon>Metazoa</taxon>
        <taxon>Ecdysozoa</taxon>
        <taxon>Arthropoda</taxon>
        <taxon>Chelicerata</taxon>
        <taxon>Arachnida</taxon>
        <taxon>Acari</taxon>
        <taxon>Parasitiformes</taxon>
        <taxon>Ixodida</taxon>
        <taxon>Ixodoidea</taxon>
        <taxon>Ixodidae</taxon>
        <taxon>Amblyomminae</taxon>
        <taxon>Amblyomma</taxon>
    </lineage>
</organism>
<dbReference type="EMBL" id="JARKHS020031736">
    <property type="protein sequence ID" value="KAK8760919.1"/>
    <property type="molecule type" value="Genomic_DNA"/>
</dbReference>
<comment type="subcellular location">
    <subcellularLocation>
        <location evidence="1">Membrane</location>
        <topology evidence="1">Multi-pass membrane protein</topology>
    </subcellularLocation>
</comment>
<sequence length="299" mass="33848">MNPSSQDAATASLSRLQVYSIYLRWDDVSLARGSFLVSLVVNIDVALLVAAAFLSFVSSMGFLGALKENIGCLYCYNWMLFTMVLVCALGFALLIATPYLATRVEYKCCGETEAAYKDWNRNIYFNCSQSNPSAERCSVPSSCCRDPEKESLETVLQRRFCGHNVLAMTEQQAWDKVNTRNCVNSFTKTVQQKSIKLCVAAVVVVCVLLLVKGMASRVQGEIVEISRRYQRHQRERQQRERLRQACRRAGASQRATPPQRQQQQRFFAPGPYVTPAYTATPVYVYYEVQDPLHQTKRAQ</sequence>
<comment type="caution">
    <text evidence="6">The sequence shown here is derived from an EMBL/GenBank/DDBJ whole genome shotgun (WGS) entry which is preliminary data.</text>
</comment>
<evidence type="ECO:0000256" key="5">
    <source>
        <dbReference type="SAM" id="Phobius"/>
    </source>
</evidence>
<evidence type="ECO:0000256" key="2">
    <source>
        <dbReference type="ARBA" id="ARBA00022692"/>
    </source>
</evidence>
<gene>
    <name evidence="6" type="ORF">V5799_027815</name>
</gene>
<accession>A0AAQ4DEM9</accession>
<feature type="transmembrane region" description="Helical" evidence="5">
    <location>
        <begin position="45"/>
        <end position="66"/>
    </location>
</feature>
<evidence type="ECO:0000256" key="1">
    <source>
        <dbReference type="ARBA" id="ARBA00004141"/>
    </source>
</evidence>
<dbReference type="InterPro" id="IPR018499">
    <property type="entry name" value="Tetraspanin/Peripherin"/>
</dbReference>